<dbReference type="AlphaFoldDB" id="A0A4U9F8K6"/>
<evidence type="ECO:0000313" key="7">
    <source>
        <dbReference type="EMBL" id="VIO63975.1"/>
    </source>
</evidence>
<dbReference type="PANTHER" id="PTHR33048">
    <property type="entry name" value="PTH11-LIKE INTEGRAL MEMBRANE PROTEIN (AFU_ORTHOLOGUE AFUA_5G11245)"/>
    <property type="match status" value="1"/>
</dbReference>
<evidence type="ECO:0000256" key="1">
    <source>
        <dbReference type="ARBA" id="ARBA00004141"/>
    </source>
</evidence>
<keyword evidence="3" id="KW-1133">Transmembrane helix</keyword>
<name>A0A4U9F8K6_GIBZA</name>
<feature type="domain" description="Rhodopsin" evidence="6">
    <location>
        <begin position="24"/>
        <end position="272"/>
    </location>
</feature>
<evidence type="ECO:0000256" key="4">
    <source>
        <dbReference type="ARBA" id="ARBA00023136"/>
    </source>
</evidence>
<dbReference type="OMA" id="IIFCAME"/>
<evidence type="ECO:0000256" key="5">
    <source>
        <dbReference type="ARBA" id="ARBA00038359"/>
    </source>
</evidence>
<dbReference type="Pfam" id="PF20684">
    <property type="entry name" value="Fung_rhodopsin"/>
    <property type="match status" value="1"/>
</dbReference>
<dbReference type="GO" id="GO:0016020">
    <property type="term" value="C:membrane"/>
    <property type="evidence" value="ECO:0007669"/>
    <property type="project" value="UniProtKB-SubCell"/>
</dbReference>
<keyword evidence="4" id="KW-0472">Membrane</keyword>
<evidence type="ECO:0000256" key="3">
    <source>
        <dbReference type="ARBA" id="ARBA00022989"/>
    </source>
</evidence>
<organism evidence="7">
    <name type="scientific">Gibberella zeae</name>
    <name type="common">Wheat head blight fungus</name>
    <name type="synonym">Fusarium graminearum</name>
    <dbReference type="NCBI Taxonomy" id="5518"/>
    <lineage>
        <taxon>Eukaryota</taxon>
        <taxon>Fungi</taxon>
        <taxon>Dikarya</taxon>
        <taxon>Ascomycota</taxon>
        <taxon>Pezizomycotina</taxon>
        <taxon>Sordariomycetes</taxon>
        <taxon>Hypocreomycetidae</taxon>
        <taxon>Hypocreales</taxon>
        <taxon>Nectriaceae</taxon>
        <taxon>Fusarium</taxon>
    </lineage>
</organism>
<dbReference type="InterPro" id="IPR049326">
    <property type="entry name" value="Rhodopsin_dom_fungi"/>
</dbReference>
<comment type="similarity">
    <text evidence="5">Belongs to the SAT4 family.</text>
</comment>
<dbReference type="PANTHER" id="PTHR33048:SF47">
    <property type="entry name" value="INTEGRAL MEMBRANE PROTEIN-RELATED"/>
    <property type="match status" value="1"/>
</dbReference>
<keyword evidence="2" id="KW-0812">Transmembrane</keyword>
<evidence type="ECO:0000256" key="2">
    <source>
        <dbReference type="ARBA" id="ARBA00022692"/>
    </source>
</evidence>
<accession>A0A4U9F8K6</accession>
<gene>
    <name evidence="7" type="ORF">FUG_LOCUS542113</name>
</gene>
<reference evidence="7" key="1">
    <citation type="submission" date="2019-04" db="EMBL/GenBank/DDBJ databases">
        <authorList>
            <person name="Melise S."/>
            <person name="Noan J."/>
            <person name="Okalmin O."/>
        </authorList>
    </citation>
    <scope>NUCLEOTIDE SEQUENCE</scope>
    <source>
        <strain evidence="7">FN9</strain>
    </source>
</reference>
<protein>
    <recommendedName>
        <fullName evidence="6">Rhodopsin domain-containing protein</fullName>
    </recommendedName>
</protein>
<sequence length="329" mass="35484">MCIRDTYYPLLIACLVVGGIAVGLRLWVRIVKKAIGYDDVVMLLSLAGFIIFCAMELQAIRYGVGATVMEDGFDPTKAAIFFTIAQIAYILTTGLSKLGVGLVLFRLASGANMRGVRIILIISMIIVTLWFLVITLIFGLQCRPLSVGWGVGEGACLSTSALGTTGLALSGMDVTVSWFYALLSVCMLYKTQLRLKIKIMIMVLLGLGAVSSIAIIVRIKYLVDSSRLTWASESLTTQDSVEITLEGTVYSILEIALSILAASLTALRPLLMKIPGLRGDPSRRVGLGSVITFGHGGDIKIPSYCLDDRDISVIDSQEHIVPERPLTSG</sequence>
<dbReference type="InterPro" id="IPR052337">
    <property type="entry name" value="SAT4-like"/>
</dbReference>
<proteinExistence type="inferred from homology"/>
<comment type="subcellular location">
    <subcellularLocation>
        <location evidence="1">Membrane</location>
        <topology evidence="1">Multi-pass membrane protein</topology>
    </subcellularLocation>
</comment>
<dbReference type="OrthoDB" id="3897607at2759"/>
<dbReference type="EMBL" id="CAAKMV010000185">
    <property type="protein sequence ID" value="VIO63975.1"/>
    <property type="molecule type" value="Genomic_DNA"/>
</dbReference>
<evidence type="ECO:0000259" key="6">
    <source>
        <dbReference type="Pfam" id="PF20684"/>
    </source>
</evidence>